<organism evidence="2">
    <name type="scientific">Tanacetum cinerariifolium</name>
    <name type="common">Dalmatian daisy</name>
    <name type="synonym">Chrysanthemum cinerariifolium</name>
    <dbReference type="NCBI Taxonomy" id="118510"/>
    <lineage>
        <taxon>Eukaryota</taxon>
        <taxon>Viridiplantae</taxon>
        <taxon>Streptophyta</taxon>
        <taxon>Embryophyta</taxon>
        <taxon>Tracheophyta</taxon>
        <taxon>Spermatophyta</taxon>
        <taxon>Magnoliopsida</taxon>
        <taxon>eudicotyledons</taxon>
        <taxon>Gunneridae</taxon>
        <taxon>Pentapetalae</taxon>
        <taxon>asterids</taxon>
        <taxon>campanulids</taxon>
        <taxon>Asterales</taxon>
        <taxon>Asteraceae</taxon>
        <taxon>Asteroideae</taxon>
        <taxon>Anthemideae</taxon>
        <taxon>Anthemidinae</taxon>
        <taxon>Tanacetum</taxon>
    </lineage>
</organism>
<feature type="transmembrane region" description="Helical" evidence="1">
    <location>
        <begin position="49"/>
        <end position="68"/>
    </location>
</feature>
<dbReference type="Pfam" id="PF04827">
    <property type="entry name" value="Plant_tran"/>
    <property type="match status" value="1"/>
</dbReference>
<sequence>MKEDHNPADSPINSGILEDDLLFAYASSTNLKSFHDEVTFRVKVIRYRLLVSLLTFFSFGFLLFSGNLQGLSCTADAFDEYLQMSEHTARDALFFFNMWIIELYMPKYLRKSTSEDVVNIQQNHNNVHGFPGMLESIDCMHWEWKNCPVSWQGQYGWGDKKYATIMLEAVDSQDFWIWHAFYGIACVNNDINVLDNSPLFDDLLDDLAHVVSYVVNGVEYHNGYYLAYGIYPEWANFVRSFTVATDPKHTYFKQRQESARKDVERAFGVLQGRWGLIQQPARAYEVNTLQIVNYNAFFWSSVLEDISYLFHRLQSLLPVKDSARTCVLSKSWLQAWSTIPILRFLDTTWLFQEQGRNYSNVINCTLVRYHKENIPIESIDLTINIKNQELASLAEKWVHFVASKSTLKELYLRIRYWDLSFLLTSEIFSSGNLITASVKHDALKFNPLWITDNPNHVNCVSRAVPRENKPLRFNHLRCLREVKFESGGQNNAFEIIDVPSLKLFSYDSPSERRKKPPPFSICSLGSITELYLDGVVIDASLFHIIESKLPFLESLTLDMRYSQAENLDITSVSLKRITLKPLLKERPVYIQVNAPKLLYFCYGGWNNIASLLFTTTTPENITIILTFAKMVDHHSFLI</sequence>
<proteinExistence type="predicted"/>
<protein>
    <submittedName>
        <fullName evidence="2">Uncharacterized protein</fullName>
    </submittedName>
</protein>
<reference evidence="2" key="1">
    <citation type="journal article" date="2019" name="Sci. Rep.">
        <title>Draft genome of Tanacetum cinerariifolium, the natural source of mosquito coil.</title>
        <authorList>
            <person name="Yamashiro T."/>
            <person name="Shiraishi A."/>
            <person name="Satake H."/>
            <person name="Nakayama K."/>
        </authorList>
    </citation>
    <scope>NUCLEOTIDE SEQUENCE</scope>
</reference>
<keyword evidence="1" id="KW-0472">Membrane</keyword>
<dbReference type="EMBL" id="BKCJ010007627">
    <property type="protein sequence ID" value="GEU78211.1"/>
    <property type="molecule type" value="Genomic_DNA"/>
</dbReference>
<keyword evidence="1" id="KW-0812">Transmembrane</keyword>
<comment type="caution">
    <text evidence="2">The sequence shown here is derived from an EMBL/GenBank/DDBJ whole genome shotgun (WGS) entry which is preliminary data.</text>
</comment>
<dbReference type="PANTHER" id="PTHR47150">
    <property type="entry name" value="OS12G0169200 PROTEIN"/>
    <property type="match status" value="1"/>
</dbReference>
<dbReference type="PANTHER" id="PTHR47150:SF4">
    <property type="entry name" value="HARBINGER TRANSPOSASE-DERIVED PROTEIN-RELATED"/>
    <property type="match status" value="1"/>
</dbReference>
<evidence type="ECO:0000256" key="1">
    <source>
        <dbReference type="SAM" id="Phobius"/>
    </source>
</evidence>
<dbReference type="InterPro" id="IPR006912">
    <property type="entry name" value="Harbinger_derived_prot"/>
</dbReference>
<name>A0A6L2MW49_TANCI</name>
<dbReference type="AlphaFoldDB" id="A0A6L2MW49"/>
<accession>A0A6L2MW49</accession>
<gene>
    <name evidence="2" type="ORF">Tci_050189</name>
</gene>
<keyword evidence="1" id="KW-1133">Transmembrane helix</keyword>
<evidence type="ECO:0000313" key="2">
    <source>
        <dbReference type="EMBL" id="GEU78211.1"/>
    </source>
</evidence>